<comment type="caution">
    <text evidence="1">The sequence shown here is derived from an EMBL/GenBank/DDBJ whole genome shotgun (WGS) entry which is preliminary data.</text>
</comment>
<reference evidence="1" key="1">
    <citation type="submission" date="2021-06" db="EMBL/GenBank/DDBJ databases">
        <authorList>
            <person name="Kallberg Y."/>
            <person name="Tangrot J."/>
            <person name="Rosling A."/>
        </authorList>
    </citation>
    <scope>NUCLEOTIDE SEQUENCE</scope>
    <source>
        <strain evidence="1">IN212</strain>
    </source>
</reference>
<dbReference type="AlphaFoldDB" id="A0A9N8ZMA6"/>
<sequence length="43" mass="4888">MSQWIGETINQYVVDIVALFKCISIEGNYYSDAMQAQIFVQGL</sequence>
<organism evidence="1 2">
    <name type="scientific">Racocetra fulgida</name>
    <dbReference type="NCBI Taxonomy" id="60492"/>
    <lineage>
        <taxon>Eukaryota</taxon>
        <taxon>Fungi</taxon>
        <taxon>Fungi incertae sedis</taxon>
        <taxon>Mucoromycota</taxon>
        <taxon>Glomeromycotina</taxon>
        <taxon>Glomeromycetes</taxon>
        <taxon>Diversisporales</taxon>
        <taxon>Gigasporaceae</taxon>
        <taxon>Racocetra</taxon>
    </lineage>
</organism>
<proteinExistence type="predicted"/>
<keyword evidence="2" id="KW-1185">Reference proteome</keyword>
<evidence type="ECO:0000313" key="2">
    <source>
        <dbReference type="Proteomes" id="UP000789396"/>
    </source>
</evidence>
<protein>
    <submittedName>
        <fullName evidence="1">19688_t:CDS:1</fullName>
    </submittedName>
</protein>
<dbReference type="EMBL" id="CAJVPZ010001829">
    <property type="protein sequence ID" value="CAG8500657.1"/>
    <property type="molecule type" value="Genomic_DNA"/>
</dbReference>
<evidence type="ECO:0000313" key="1">
    <source>
        <dbReference type="EMBL" id="CAG8500657.1"/>
    </source>
</evidence>
<name>A0A9N8ZMA6_9GLOM</name>
<gene>
    <name evidence="1" type="ORF">RFULGI_LOCUS2421</name>
</gene>
<accession>A0A9N8ZMA6</accession>
<dbReference type="Proteomes" id="UP000789396">
    <property type="component" value="Unassembled WGS sequence"/>
</dbReference>